<gene>
    <name evidence="3" type="ORF">LSINAPIS_LOCUS9475</name>
</gene>
<protein>
    <recommendedName>
        <fullName evidence="2">Ig-like domain-containing protein</fullName>
    </recommendedName>
</protein>
<dbReference type="PROSITE" id="PS50835">
    <property type="entry name" value="IG_LIKE"/>
    <property type="match status" value="1"/>
</dbReference>
<evidence type="ECO:0000313" key="3">
    <source>
        <dbReference type="EMBL" id="VVC98389.1"/>
    </source>
</evidence>
<dbReference type="PANTHER" id="PTHR23278">
    <property type="entry name" value="SIDESTEP PROTEIN"/>
    <property type="match status" value="1"/>
</dbReference>
<evidence type="ECO:0000256" key="1">
    <source>
        <dbReference type="SAM" id="MobiDB-lite"/>
    </source>
</evidence>
<dbReference type="SUPFAM" id="SSF48726">
    <property type="entry name" value="Immunoglobulin"/>
    <property type="match status" value="1"/>
</dbReference>
<dbReference type="AlphaFoldDB" id="A0A5E4QK22"/>
<dbReference type="InterPro" id="IPR007110">
    <property type="entry name" value="Ig-like_dom"/>
</dbReference>
<dbReference type="EMBL" id="FZQP02003523">
    <property type="protein sequence ID" value="VVC98389.1"/>
    <property type="molecule type" value="Genomic_DNA"/>
</dbReference>
<dbReference type="PANTHER" id="PTHR23278:SF19">
    <property type="entry name" value="OBSCURIN"/>
    <property type="match status" value="1"/>
</dbReference>
<dbReference type="CDD" id="cd00096">
    <property type="entry name" value="Ig"/>
    <property type="match status" value="1"/>
</dbReference>
<dbReference type="InterPro" id="IPR036179">
    <property type="entry name" value="Ig-like_dom_sf"/>
</dbReference>
<keyword evidence="4" id="KW-1185">Reference proteome</keyword>
<reference evidence="3 4" key="1">
    <citation type="submission" date="2017-07" db="EMBL/GenBank/DDBJ databases">
        <authorList>
            <person name="Talla V."/>
            <person name="Backstrom N."/>
        </authorList>
    </citation>
    <scope>NUCLEOTIDE SEQUENCE [LARGE SCALE GENOMIC DNA]</scope>
</reference>
<dbReference type="InterPro" id="IPR013783">
    <property type="entry name" value="Ig-like_fold"/>
</dbReference>
<dbReference type="Gene3D" id="2.60.40.10">
    <property type="entry name" value="Immunoglobulins"/>
    <property type="match status" value="2"/>
</dbReference>
<feature type="region of interest" description="Disordered" evidence="1">
    <location>
        <begin position="197"/>
        <end position="228"/>
    </location>
</feature>
<sequence>MLDVDDRNETQSLLQWTPQKAHNGQELTCRAEHDKFNRSTIESKLTLNIYYRPLCRKREIKLIGAALQEPSMVECEVDAFPPPDTFEWTLNNSAGSIKVDPERFTVNSKDGISILKYIPVSDVDYGTLACRATNLAGQQVAPCVYTLLPATHPDPPHNCTVYNLTDDSLDLICLIDIGDCPKPPEYSTVVANTEAKNSGSVHSLARTHSPTTPLSAQNTELQNDRNNTNGLRTHREVVTTRTPLLAAHQESCV</sequence>
<evidence type="ECO:0000313" key="4">
    <source>
        <dbReference type="Proteomes" id="UP000324832"/>
    </source>
</evidence>
<feature type="domain" description="Ig-like" evidence="2">
    <location>
        <begin position="64"/>
        <end position="141"/>
    </location>
</feature>
<evidence type="ECO:0000259" key="2">
    <source>
        <dbReference type="PROSITE" id="PS50835"/>
    </source>
</evidence>
<name>A0A5E4QK22_9NEOP</name>
<accession>A0A5E4QK22</accession>
<dbReference type="Proteomes" id="UP000324832">
    <property type="component" value="Unassembled WGS sequence"/>
</dbReference>
<proteinExistence type="predicted"/>
<organism evidence="3 4">
    <name type="scientific">Leptidea sinapis</name>
    <dbReference type="NCBI Taxonomy" id="189913"/>
    <lineage>
        <taxon>Eukaryota</taxon>
        <taxon>Metazoa</taxon>
        <taxon>Ecdysozoa</taxon>
        <taxon>Arthropoda</taxon>
        <taxon>Hexapoda</taxon>
        <taxon>Insecta</taxon>
        <taxon>Pterygota</taxon>
        <taxon>Neoptera</taxon>
        <taxon>Endopterygota</taxon>
        <taxon>Lepidoptera</taxon>
        <taxon>Glossata</taxon>
        <taxon>Ditrysia</taxon>
        <taxon>Papilionoidea</taxon>
        <taxon>Pieridae</taxon>
        <taxon>Dismorphiinae</taxon>
        <taxon>Leptidea</taxon>
    </lineage>
</organism>